<dbReference type="GO" id="GO:0016020">
    <property type="term" value="C:membrane"/>
    <property type="evidence" value="ECO:0007669"/>
    <property type="project" value="UniProtKB-SubCell"/>
</dbReference>
<accession>A0A6M3JGW9</accession>
<feature type="transmembrane region" description="Helical" evidence="1">
    <location>
        <begin position="30"/>
        <end position="46"/>
    </location>
</feature>
<gene>
    <name evidence="2" type="ORF">MM415A06202_0003</name>
</gene>
<feature type="transmembrane region" description="Helical" evidence="1">
    <location>
        <begin position="6"/>
        <end position="23"/>
    </location>
</feature>
<evidence type="ECO:0000313" key="2">
    <source>
        <dbReference type="EMBL" id="QJA68548.1"/>
    </source>
</evidence>
<name>A0A6M3JGW9_9ZZZZ</name>
<keyword evidence="1" id="KW-0812">Transmembrane</keyword>
<proteinExistence type="predicted"/>
<keyword evidence="1" id="KW-1133">Transmembrane helix</keyword>
<reference evidence="2" key="1">
    <citation type="submission" date="2020-03" db="EMBL/GenBank/DDBJ databases">
        <title>The deep terrestrial virosphere.</title>
        <authorList>
            <person name="Holmfeldt K."/>
            <person name="Nilsson E."/>
            <person name="Simone D."/>
            <person name="Lopez-Fernandez M."/>
            <person name="Wu X."/>
            <person name="de Brujin I."/>
            <person name="Lundin D."/>
            <person name="Andersson A."/>
            <person name="Bertilsson S."/>
            <person name="Dopson M."/>
        </authorList>
    </citation>
    <scope>NUCLEOTIDE SEQUENCE</scope>
    <source>
        <strain evidence="2">MM415A06202</strain>
    </source>
</reference>
<dbReference type="AlphaFoldDB" id="A0A6M3JGW9"/>
<dbReference type="EMBL" id="MT141627">
    <property type="protein sequence ID" value="QJA68548.1"/>
    <property type="molecule type" value="Genomic_DNA"/>
</dbReference>
<protein>
    <submittedName>
        <fullName evidence="2">Putative nicotinamide mononucleotide transporter</fullName>
    </submittedName>
</protein>
<evidence type="ECO:0000256" key="1">
    <source>
        <dbReference type="SAM" id="Phobius"/>
    </source>
</evidence>
<sequence>MFIQIISWIATLLCIVAAIMNIYKHKTCFILWFVAAIIFIVVNISLVQWAQVFLFCFNASMSIFGFVKWHKERL</sequence>
<keyword evidence="1" id="KW-0472">Membrane</keyword>
<organism evidence="2">
    <name type="scientific">viral metagenome</name>
    <dbReference type="NCBI Taxonomy" id="1070528"/>
    <lineage>
        <taxon>unclassified sequences</taxon>
        <taxon>metagenomes</taxon>
        <taxon>organismal metagenomes</taxon>
    </lineage>
</organism>
<dbReference type="GO" id="GO:0034257">
    <property type="term" value="F:nicotinamide riboside transmembrane transporter activity"/>
    <property type="evidence" value="ECO:0007669"/>
    <property type="project" value="InterPro"/>
</dbReference>